<keyword evidence="2" id="KW-1185">Reference proteome</keyword>
<dbReference type="AlphaFoldDB" id="A0A158E4E0"/>
<organism evidence="1 2">
    <name type="scientific">Caballeronia ptereochthonis</name>
    <dbReference type="NCBI Taxonomy" id="1777144"/>
    <lineage>
        <taxon>Bacteria</taxon>
        <taxon>Pseudomonadati</taxon>
        <taxon>Pseudomonadota</taxon>
        <taxon>Betaproteobacteria</taxon>
        <taxon>Burkholderiales</taxon>
        <taxon>Burkholderiaceae</taxon>
        <taxon>Caballeronia</taxon>
    </lineage>
</organism>
<name>A0A158E4E0_9BURK</name>
<gene>
    <name evidence="1" type="ORF">AWB83_06299</name>
</gene>
<comment type="caution">
    <text evidence="1">The sequence shown here is derived from an EMBL/GenBank/DDBJ whole genome shotgun (WGS) entry which is preliminary data.</text>
</comment>
<evidence type="ECO:0000313" key="2">
    <source>
        <dbReference type="Proteomes" id="UP000054978"/>
    </source>
</evidence>
<dbReference type="Proteomes" id="UP000054978">
    <property type="component" value="Unassembled WGS sequence"/>
</dbReference>
<evidence type="ECO:0000313" key="1">
    <source>
        <dbReference type="EMBL" id="SAL00787.1"/>
    </source>
</evidence>
<protein>
    <submittedName>
        <fullName evidence="1">Uncharacterized protein</fullName>
    </submittedName>
</protein>
<reference evidence="1" key="1">
    <citation type="submission" date="2016-01" db="EMBL/GenBank/DDBJ databases">
        <authorList>
            <person name="Peeters C."/>
        </authorList>
    </citation>
    <scope>NUCLEOTIDE SEQUENCE [LARGE SCALE GENOMIC DNA]</scope>
    <source>
        <strain evidence="1">LMG 29326</strain>
    </source>
</reference>
<accession>A0A158E4E0</accession>
<sequence>MVPEEPATRSQRIAGVRDPFVPGGCAYIGLLCTKSL</sequence>
<dbReference type="EMBL" id="FCOB02000044">
    <property type="protein sequence ID" value="SAL00787.1"/>
    <property type="molecule type" value="Genomic_DNA"/>
</dbReference>
<proteinExistence type="predicted"/>